<dbReference type="InterPro" id="IPR036264">
    <property type="entry name" value="Bact_exopeptidase_dim_dom"/>
</dbReference>
<comment type="caution">
    <text evidence="9">The sequence shown here is derived from an EMBL/GenBank/DDBJ whole genome shotgun (WGS) entry which is preliminary data.</text>
</comment>
<comment type="similarity">
    <text evidence="3">Belongs to the peptidase M20A family.</text>
</comment>
<dbReference type="Pfam" id="PF07687">
    <property type="entry name" value="M20_dimer"/>
    <property type="match status" value="1"/>
</dbReference>
<dbReference type="PANTHER" id="PTHR43808:SF25">
    <property type="entry name" value="PEPTIDASE M20 DIMERISATION DOMAIN-CONTAINING PROTEIN"/>
    <property type="match status" value="1"/>
</dbReference>
<evidence type="ECO:0000256" key="5">
    <source>
        <dbReference type="ARBA" id="ARBA00022801"/>
    </source>
</evidence>
<reference evidence="9" key="1">
    <citation type="submission" date="2022-11" db="EMBL/GenBank/DDBJ databases">
        <title>Draft genome sequence of Hoeflea poritis E7-10 and Hoeflea prorocentri PM5-8, separated from scleractinian coral Porites lutea and marine dinoflagellate.</title>
        <authorList>
            <person name="Zhang G."/>
            <person name="Wei Q."/>
            <person name="Cai L."/>
        </authorList>
    </citation>
    <scope>NUCLEOTIDE SEQUENCE</scope>
    <source>
        <strain evidence="9">PM5-8</strain>
    </source>
</reference>
<evidence type="ECO:0000256" key="2">
    <source>
        <dbReference type="ARBA" id="ARBA00001947"/>
    </source>
</evidence>
<dbReference type="Pfam" id="PF01546">
    <property type="entry name" value="Peptidase_M20"/>
    <property type="match status" value="1"/>
</dbReference>
<evidence type="ECO:0000256" key="1">
    <source>
        <dbReference type="ARBA" id="ARBA00001941"/>
    </source>
</evidence>
<dbReference type="Gene3D" id="3.40.630.10">
    <property type="entry name" value="Zn peptidases"/>
    <property type="match status" value="2"/>
</dbReference>
<evidence type="ECO:0000313" key="9">
    <source>
        <dbReference type="EMBL" id="MDA5398209.1"/>
    </source>
</evidence>
<dbReference type="InterPro" id="IPR002933">
    <property type="entry name" value="Peptidase_M20"/>
</dbReference>
<evidence type="ECO:0000313" key="10">
    <source>
        <dbReference type="Proteomes" id="UP001151234"/>
    </source>
</evidence>
<dbReference type="EMBL" id="JAPJZI010000001">
    <property type="protein sequence ID" value="MDA5398209.1"/>
    <property type="molecule type" value="Genomic_DNA"/>
</dbReference>
<evidence type="ECO:0000256" key="3">
    <source>
        <dbReference type="ARBA" id="ARBA00006247"/>
    </source>
</evidence>
<dbReference type="SUPFAM" id="SSF55031">
    <property type="entry name" value="Bacterial exopeptidase dimerisation domain"/>
    <property type="match status" value="1"/>
</dbReference>
<keyword evidence="10" id="KW-1185">Reference proteome</keyword>
<dbReference type="InterPro" id="IPR050072">
    <property type="entry name" value="Peptidase_M20A"/>
</dbReference>
<dbReference type="NCBIfam" id="TIGR01910">
    <property type="entry name" value="DapE-ArgE"/>
    <property type="match status" value="1"/>
</dbReference>
<feature type="domain" description="Peptidase M20 dimerisation" evidence="8">
    <location>
        <begin position="228"/>
        <end position="323"/>
    </location>
</feature>
<comment type="cofactor">
    <cofactor evidence="1">
        <name>Co(2+)</name>
        <dbReference type="ChEBI" id="CHEBI:48828"/>
    </cofactor>
</comment>
<proteinExistence type="inferred from homology"/>
<sequence>MEKALEAVLAAIDAEKDHVVALTQDLVRIPSVNPKFQAEQGLNREADVQDRIEEELRPMEFGIERFETFENRPNVVADLPGSEEKSMILCGHVDVVPVGDANAWARDPFGGQLDSGKIWGRGAVDMKGGVAACISAARAIRRAGVELEGRLSIHTVVDEEAGGFGAIDVVNRGHLAKHAIIAEPTWGDVIPAEGGLDWTKVTIFGKQSHAGWRYNMIWPQHDTPGRLEPGVNAIELATRFIAALRDFEASRCRRTNHPLMPAGLATINPGTIMGGAGMGEDGNPAIMTNAAMTSDVCTIVLDYKFMPQEDFADVKAEFEAFVHHFASMDPWMRENPPKIEWSLWDLHFPPMNTPEDHPLAQATLARATQLQAKPPLLKGFEAVTDAAHYAGKGVVPIIYGPSGDGFHGDNECVEVDSLVETTKVIAATVLDMCGVKS</sequence>
<protein>
    <submittedName>
        <fullName evidence="9">ArgE/DapE family deacylase</fullName>
    </submittedName>
</protein>
<keyword evidence="7" id="KW-0170">Cobalt</keyword>
<dbReference type="PANTHER" id="PTHR43808">
    <property type="entry name" value="ACETYLORNITHINE DEACETYLASE"/>
    <property type="match status" value="1"/>
</dbReference>
<dbReference type="AlphaFoldDB" id="A0A9X3UGW1"/>
<name>A0A9X3UGW1_9HYPH</name>
<evidence type="ECO:0000256" key="7">
    <source>
        <dbReference type="ARBA" id="ARBA00023285"/>
    </source>
</evidence>
<dbReference type="Proteomes" id="UP001151234">
    <property type="component" value="Unassembled WGS sequence"/>
</dbReference>
<dbReference type="InterPro" id="IPR011650">
    <property type="entry name" value="Peptidase_M20_dimer"/>
</dbReference>
<evidence type="ECO:0000259" key="8">
    <source>
        <dbReference type="Pfam" id="PF07687"/>
    </source>
</evidence>
<dbReference type="GO" id="GO:0016787">
    <property type="term" value="F:hydrolase activity"/>
    <property type="evidence" value="ECO:0007669"/>
    <property type="project" value="UniProtKB-KW"/>
</dbReference>
<accession>A0A9X3UGW1</accession>
<gene>
    <name evidence="9" type="ORF">OQ273_06435</name>
</gene>
<evidence type="ECO:0000256" key="6">
    <source>
        <dbReference type="ARBA" id="ARBA00022833"/>
    </source>
</evidence>
<dbReference type="InterPro" id="IPR010182">
    <property type="entry name" value="ArgE/DapE"/>
</dbReference>
<dbReference type="Gene3D" id="3.30.70.360">
    <property type="match status" value="1"/>
</dbReference>
<dbReference type="GO" id="GO:0046872">
    <property type="term" value="F:metal ion binding"/>
    <property type="evidence" value="ECO:0007669"/>
    <property type="project" value="UniProtKB-KW"/>
</dbReference>
<keyword evidence="5" id="KW-0378">Hydrolase</keyword>
<dbReference type="SUPFAM" id="SSF53187">
    <property type="entry name" value="Zn-dependent exopeptidases"/>
    <property type="match status" value="1"/>
</dbReference>
<evidence type="ECO:0000256" key="4">
    <source>
        <dbReference type="ARBA" id="ARBA00022723"/>
    </source>
</evidence>
<keyword evidence="6" id="KW-0862">Zinc</keyword>
<keyword evidence="4" id="KW-0479">Metal-binding</keyword>
<comment type="cofactor">
    <cofactor evidence="2">
        <name>Zn(2+)</name>
        <dbReference type="ChEBI" id="CHEBI:29105"/>
    </cofactor>
</comment>
<organism evidence="9 10">
    <name type="scientific">Hoeflea prorocentri</name>
    <dbReference type="NCBI Taxonomy" id="1922333"/>
    <lineage>
        <taxon>Bacteria</taxon>
        <taxon>Pseudomonadati</taxon>
        <taxon>Pseudomonadota</taxon>
        <taxon>Alphaproteobacteria</taxon>
        <taxon>Hyphomicrobiales</taxon>
        <taxon>Rhizobiaceae</taxon>
        <taxon>Hoeflea</taxon>
    </lineage>
</organism>
<dbReference type="RefSeq" id="WP_267989645.1">
    <property type="nucleotide sequence ID" value="NZ_JAPJZI010000001.1"/>
</dbReference>